<name>A0A8S0YZ81_ARCPL</name>
<dbReference type="EMBL" id="CADEBD010000226">
    <property type="protein sequence ID" value="CAB3225353.1"/>
    <property type="molecule type" value="Genomic_DNA"/>
</dbReference>
<reference evidence="1 2" key="1">
    <citation type="submission" date="2020-04" db="EMBL/GenBank/DDBJ databases">
        <authorList>
            <person name="Wallbank WR R."/>
            <person name="Pardo Diaz C."/>
            <person name="Kozak K."/>
            <person name="Martin S."/>
            <person name="Jiggins C."/>
            <person name="Moest M."/>
            <person name="Warren A I."/>
            <person name="Byers J.R.P. K."/>
            <person name="Montejo-Kovacevich G."/>
            <person name="Yen C E."/>
        </authorList>
    </citation>
    <scope>NUCLEOTIDE SEQUENCE [LARGE SCALE GENOMIC DNA]</scope>
</reference>
<gene>
    <name evidence="1" type="ORF">APLA_LOCUS2177</name>
</gene>
<protein>
    <submittedName>
        <fullName evidence="1">Uncharacterized protein</fullName>
    </submittedName>
</protein>
<sequence>MLPSNIVEDSSVWWLGHCEDIAFDGGTEKQQESSTGLHVRSALSRLTEKHFLERIPPSKKKYVPECAKSVPISAKKKPAKGDVKRCLLLCRLQRAAL</sequence>
<proteinExistence type="predicted"/>
<comment type="caution">
    <text evidence="1">The sequence shown here is derived from an EMBL/GenBank/DDBJ whole genome shotgun (WGS) entry which is preliminary data.</text>
</comment>
<evidence type="ECO:0000313" key="2">
    <source>
        <dbReference type="Proteomes" id="UP000494256"/>
    </source>
</evidence>
<evidence type="ECO:0000313" key="1">
    <source>
        <dbReference type="EMBL" id="CAB3225353.1"/>
    </source>
</evidence>
<dbReference type="OrthoDB" id="6275838at2759"/>
<organism evidence="1 2">
    <name type="scientific">Arctia plantaginis</name>
    <name type="common">Wood tiger moth</name>
    <name type="synonym">Phalaena plantaginis</name>
    <dbReference type="NCBI Taxonomy" id="874455"/>
    <lineage>
        <taxon>Eukaryota</taxon>
        <taxon>Metazoa</taxon>
        <taxon>Ecdysozoa</taxon>
        <taxon>Arthropoda</taxon>
        <taxon>Hexapoda</taxon>
        <taxon>Insecta</taxon>
        <taxon>Pterygota</taxon>
        <taxon>Neoptera</taxon>
        <taxon>Endopterygota</taxon>
        <taxon>Lepidoptera</taxon>
        <taxon>Glossata</taxon>
        <taxon>Ditrysia</taxon>
        <taxon>Noctuoidea</taxon>
        <taxon>Erebidae</taxon>
        <taxon>Arctiinae</taxon>
        <taxon>Arctia</taxon>
    </lineage>
</organism>
<accession>A0A8S0YZ81</accession>
<dbReference type="Proteomes" id="UP000494256">
    <property type="component" value="Unassembled WGS sequence"/>
</dbReference>
<dbReference type="AlphaFoldDB" id="A0A8S0YZ81"/>